<evidence type="ECO:0000313" key="3">
    <source>
        <dbReference type="Proteomes" id="UP000016932"/>
    </source>
</evidence>
<dbReference type="GeneID" id="19334192"/>
<dbReference type="KEGG" id="pfj:MYCFIDRAFT_179704"/>
<gene>
    <name evidence="2" type="ORF">MYCFIDRAFT_179704</name>
</gene>
<feature type="region of interest" description="Disordered" evidence="1">
    <location>
        <begin position="728"/>
        <end position="763"/>
    </location>
</feature>
<keyword evidence="3" id="KW-1185">Reference proteome</keyword>
<feature type="region of interest" description="Disordered" evidence="1">
    <location>
        <begin position="571"/>
        <end position="595"/>
    </location>
</feature>
<evidence type="ECO:0000256" key="1">
    <source>
        <dbReference type="SAM" id="MobiDB-lite"/>
    </source>
</evidence>
<feature type="compositionally biased region" description="Acidic residues" evidence="1">
    <location>
        <begin position="739"/>
        <end position="749"/>
    </location>
</feature>
<reference evidence="2 3" key="1">
    <citation type="journal article" date="2012" name="PLoS Pathog.">
        <title>Diverse lifestyles and strategies of plant pathogenesis encoded in the genomes of eighteen Dothideomycetes fungi.</title>
        <authorList>
            <person name="Ohm R.A."/>
            <person name="Feau N."/>
            <person name="Henrissat B."/>
            <person name="Schoch C.L."/>
            <person name="Horwitz B.A."/>
            <person name="Barry K.W."/>
            <person name="Condon B.J."/>
            <person name="Copeland A.C."/>
            <person name="Dhillon B."/>
            <person name="Glaser F."/>
            <person name="Hesse C.N."/>
            <person name="Kosti I."/>
            <person name="LaButti K."/>
            <person name="Lindquist E.A."/>
            <person name="Lucas S."/>
            <person name="Salamov A.A."/>
            <person name="Bradshaw R.E."/>
            <person name="Ciuffetti L."/>
            <person name="Hamelin R.C."/>
            <person name="Kema G.H.J."/>
            <person name="Lawrence C."/>
            <person name="Scott J.A."/>
            <person name="Spatafora J.W."/>
            <person name="Turgeon B.G."/>
            <person name="de Wit P.J.G.M."/>
            <person name="Zhong S."/>
            <person name="Goodwin S.B."/>
            <person name="Grigoriev I.V."/>
        </authorList>
    </citation>
    <scope>NUCLEOTIDE SEQUENCE [LARGE SCALE GENOMIC DNA]</scope>
    <source>
        <strain evidence="2 3">CIRAD86</strain>
    </source>
</reference>
<dbReference type="AlphaFoldDB" id="M2YI93"/>
<dbReference type="EMBL" id="KB446565">
    <property type="protein sequence ID" value="EME77490.1"/>
    <property type="molecule type" value="Genomic_DNA"/>
</dbReference>
<protein>
    <submittedName>
        <fullName evidence="2">Uncharacterized protein</fullName>
    </submittedName>
</protein>
<proteinExistence type="predicted"/>
<dbReference type="Proteomes" id="UP000016932">
    <property type="component" value="Unassembled WGS sequence"/>
</dbReference>
<dbReference type="RefSeq" id="XP_007931921.1">
    <property type="nucleotide sequence ID" value="XM_007933730.1"/>
</dbReference>
<evidence type="ECO:0000313" key="2">
    <source>
        <dbReference type="EMBL" id="EME77490.1"/>
    </source>
</evidence>
<organism evidence="2 3">
    <name type="scientific">Pseudocercospora fijiensis (strain CIRAD86)</name>
    <name type="common">Black leaf streak disease fungus</name>
    <name type="synonym">Mycosphaerella fijiensis</name>
    <dbReference type="NCBI Taxonomy" id="383855"/>
    <lineage>
        <taxon>Eukaryota</taxon>
        <taxon>Fungi</taxon>
        <taxon>Dikarya</taxon>
        <taxon>Ascomycota</taxon>
        <taxon>Pezizomycotina</taxon>
        <taxon>Dothideomycetes</taxon>
        <taxon>Dothideomycetidae</taxon>
        <taxon>Mycosphaerellales</taxon>
        <taxon>Mycosphaerellaceae</taxon>
        <taxon>Pseudocercospora</taxon>
    </lineage>
</organism>
<dbReference type="HOGENOM" id="CLU_343276_0_0_1"/>
<dbReference type="VEuPathDB" id="FungiDB:MYCFIDRAFT_179704"/>
<name>M2YI93_PSEFD</name>
<sequence>MRLEEHSVGLVLVGIIGFFKVGSHRNWSSAIRCPCFFLMHSSSLFSSFSYPRSSSAVDTDNLEAWMMQRSGQDDVKVRSSLEDDAFHLEASSRSEVIVVPNRYVVRAEQMHHEAEVDAAIKIPVYRRVDAEWMCHVDALWYAECVGVLVPSRPMMDDSCAEADVTMMLKTSVGKRKTGVALDPSLNVKSVQGGTENARKLKVTSAVSECTQGFHDTSPPSDNSKSLCPSLEKHTLIQEQDIVLLQPWPNHQLTRHSCARRLLGLSMNSSRPADSSRTVATVVSEPDVALVHAEQDCSVFGSVVRSAAGSVCSSFCSFRFSTQVGVEALRPTARVSYTDEIRSARRGGESVCRSEEIASAGGVHQPAFITAAHRTPQHGRGVSDAMPQRGNQNVFLRGQRVFERPRIRSRWYLQMCVNDDGKCVACVELKGLAKTLVFRRRLRRWAIIQRFVHEGVGGEQAGPHRAFFCRSLDLLLSDPEADPRFLKLSAAVAVRTGRNMEDEVFVTRPPSILDETPTVVFAEFEPEPGSGSRSDGLENQSKKAPIKAPNPPTLCTTSLPCLVCSEMTTQVPLDPSPARMRQSQSHPTRSQQPTQLTPDVVLPVLARLVPGRRIGCHYRQGLLADCDANADCPTSRCAPLYPFQPLYTTSSDSLVICSLLDILCHLNEDSRERARSKEDEGGQSMRKGCCGTWSKENQTRITYGTIPDLAGSLPLREYRAFFHAIQPERKSQKPSWASAPDEEEAEDGEERAEHGQGRGGKHKRRLRSVFIPAGMLDSDCHFWSADNACGGRAPTRPSVWQISLLAVREATVSIVACFGVAAGPVI</sequence>
<feature type="compositionally biased region" description="Polar residues" evidence="1">
    <location>
        <begin position="580"/>
        <end position="595"/>
    </location>
</feature>
<feature type="region of interest" description="Disordered" evidence="1">
    <location>
        <begin position="523"/>
        <end position="548"/>
    </location>
</feature>
<accession>M2YI93</accession>